<dbReference type="EMBL" id="NIDF01000166">
    <property type="protein sequence ID" value="TYJ51990.1"/>
    <property type="molecule type" value="Genomic_DNA"/>
</dbReference>
<comment type="subcellular location">
    <subcellularLocation>
        <location evidence="1">Membrane</location>
        <topology evidence="1">Multi-pass membrane protein</topology>
    </subcellularLocation>
</comment>
<feature type="transmembrane region" description="Helical" evidence="6">
    <location>
        <begin position="372"/>
        <end position="393"/>
    </location>
</feature>
<organism evidence="7 8">
    <name type="scientific">Cryptococcus floricola</name>
    <dbReference type="NCBI Taxonomy" id="2591691"/>
    <lineage>
        <taxon>Eukaryota</taxon>
        <taxon>Fungi</taxon>
        <taxon>Dikarya</taxon>
        <taxon>Basidiomycota</taxon>
        <taxon>Agaricomycotina</taxon>
        <taxon>Tremellomycetes</taxon>
        <taxon>Tremellales</taxon>
        <taxon>Cryptococcaceae</taxon>
        <taxon>Cryptococcus</taxon>
    </lineage>
</organism>
<gene>
    <name evidence="7" type="ORF">B9479_007416</name>
</gene>
<keyword evidence="3 6" id="KW-0812">Transmembrane</keyword>
<evidence type="ECO:0008006" key="9">
    <source>
        <dbReference type="Google" id="ProtNLM"/>
    </source>
</evidence>
<feature type="transmembrane region" description="Helical" evidence="6">
    <location>
        <begin position="104"/>
        <end position="123"/>
    </location>
</feature>
<feature type="transmembrane region" description="Helical" evidence="6">
    <location>
        <begin position="405"/>
        <end position="426"/>
    </location>
</feature>
<proteinExistence type="predicted"/>
<evidence type="ECO:0000313" key="7">
    <source>
        <dbReference type="EMBL" id="TYJ51990.1"/>
    </source>
</evidence>
<evidence type="ECO:0000256" key="4">
    <source>
        <dbReference type="ARBA" id="ARBA00022989"/>
    </source>
</evidence>
<feature type="transmembrane region" description="Helical" evidence="6">
    <location>
        <begin position="438"/>
        <end position="458"/>
    </location>
</feature>
<accession>A0A5D3APP4</accession>
<feature type="transmembrane region" description="Helical" evidence="6">
    <location>
        <begin position="167"/>
        <end position="189"/>
    </location>
</feature>
<sequence>MASIFWKLKHELFLTDPAWDKERREEKGVVRRLDIFFMSYLSLSAIVKYLDQQNISNAYVSGMKEDLSLYGNELNLFTTYFNIGYLIVIPISAYVINSVVRPSIWLPTLELLWGILTGTIAAAKDAKTILARQYVEFSPQYSQGTNVTSAMILLLSWYTPAEIGLRLAIYQSATYLGGIFAGALQAALYTNLNGNGGLAGWQWLFVINAVITVTIATWGYIGCPDYPNRPNPLGKWLKPRHVEVALRRMGNQGRALPVGWSWATVRSLVSRPQNWAIWVGYSIYCQAGSGTGYFSLWLKSLKNGDGTARYTVSQVNTIPIAVSCLNIVSLLVILSLSDRFRVQWPFILVGAFNGLIWSSILAGWYVPDGLKMACFLIMSISSPGANLFVAWVGTLAQHSAEERSAIVAAFVTTYYAITAGMPLKVWPASQAPHYKIGWKYSAAMWAASIPVIFVVRYLDRRQKRIDQKSAVIIEPGNDGASDIESKYASNEDLPKREVIAVPVDQAMSEQFSRV</sequence>
<protein>
    <recommendedName>
        <fullName evidence="9">Major facilitator superfamily (MFS) profile domain-containing protein</fullName>
    </recommendedName>
</protein>
<feature type="transmembrane region" description="Helical" evidence="6">
    <location>
        <begin position="318"/>
        <end position="337"/>
    </location>
</feature>
<dbReference type="SUPFAM" id="SSF103473">
    <property type="entry name" value="MFS general substrate transporter"/>
    <property type="match status" value="1"/>
</dbReference>
<dbReference type="PANTHER" id="PTHR43791">
    <property type="entry name" value="PERMEASE-RELATED"/>
    <property type="match status" value="1"/>
</dbReference>
<evidence type="ECO:0000256" key="2">
    <source>
        <dbReference type="ARBA" id="ARBA00022448"/>
    </source>
</evidence>
<keyword evidence="2" id="KW-0813">Transport</keyword>
<keyword evidence="4 6" id="KW-1133">Transmembrane helix</keyword>
<name>A0A5D3APP4_9TREE</name>
<feature type="transmembrane region" description="Helical" evidence="6">
    <location>
        <begin position="77"/>
        <end position="97"/>
    </location>
</feature>
<dbReference type="Proteomes" id="UP000322245">
    <property type="component" value="Unassembled WGS sequence"/>
</dbReference>
<dbReference type="Gene3D" id="1.20.1250.20">
    <property type="entry name" value="MFS general substrate transporter like domains"/>
    <property type="match status" value="1"/>
</dbReference>
<dbReference type="InterPro" id="IPR011701">
    <property type="entry name" value="MFS"/>
</dbReference>
<dbReference type="Pfam" id="PF07690">
    <property type="entry name" value="MFS_1"/>
    <property type="match status" value="1"/>
</dbReference>
<evidence type="ECO:0000256" key="3">
    <source>
        <dbReference type="ARBA" id="ARBA00022692"/>
    </source>
</evidence>
<evidence type="ECO:0000313" key="8">
    <source>
        <dbReference type="Proteomes" id="UP000322245"/>
    </source>
</evidence>
<keyword evidence="8" id="KW-1185">Reference proteome</keyword>
<feature type="transmembrane region" description="Helical" evidence="6">
    <location>
        <begin position="344"/>
        <end position="366"/>
    </location>
</feature>
<feature type="transmembrane region" description="Helical" evidence="6">
    <location>
        <begin position="201"/>
        <end position="221"/>
    </location>
</feature>
<reference evidence="7 8" key="1">
    <citation type="submission" date="2017-05" db="EMBL/GenBank/DDBJ databases">
        <title>The Genome Sequence of Tsuchiyaea wingfieldii DSM 27421.</title>
        <authorList>
            <person name="Cuomo C."/>
            <person name="Passer A."/>
            <person name="Billmyre B."/>
            <person name="Heitman J."/>
        </authorList>
    </citation>
    <scope>NUCLEOTIDE SEQUENCE [LARGE SCALE GENOMIC DNA]</scope>
    <source>
        <strain evidence="7 8">DSM 27421</strain>
    </source>
</reference>
<comment type="caution">
    <text evidence="7">The sequence shown here is derived from an EMBL/GenBank/DDBJ whole genome shotgun (WGS) entry which is preliminary data.</text>
</comment>
<keyword evidence="5 6" id="KW-0472">Membrane</keyword>
<dbReference type="GO" id="GO:0016020">
    <property type="term" value="C:membrane"/>
    <property type="evidence" value="ECO:0007669"/>
    <property type="project" value="UniProtKB-SubCell"/>
</dbReference>
<evidence type="ECO:0000256" key="1">
    <source>
        <dbReference type="ARBA" id="ARBA00004141"/>
    </source>
</evidence>
<dbReference type="AlphaFoldDB" id="A0A5D3APP4"/>
<dbReference type="PANTHER" id="PTHR43791:SF64">
    <property type="entry name" value="MAJOR FACILITATOR SUPERFAMILY (MFS) PROFILE DOMAIN-CONTAINING PROTEIN"/>
    <property type="match status" value="1"/>
</dbReference>
<evidence type="ECO:0000256" key="5">
    <source>
        <dbReference type="ARBA" id="ARBA00023136"/>
    </source>
</evidence>
<dbReference type="InterPro" id="IPR036259">
    <property type="entry name" value="MFS_trans_sf"/>
</dbReference>
<evidence type="ECO:0000256" key="6">
    <source>
        <dbReference type="SAM" id="Phobius"/>
    </source>
</evidence>
<feature type="transmembrane region" description="Helical" evidence="6">
    <location>
        <begin position="275"/>
        <end position="298"/>
    </location>
</feature>
<dbReference type="GO" id="GO:0022857">
    <property type="term" value="F:transmembrane transporter activity"/>
    <property type="evidence" value="ECO:0007669"/>
    <property type="project" value="InterPro"/>
</dbReference>